<dbReference type="EMBL" id="BMAT01013914">
    <property type="protein sequence ID" value="GFS22895.1"/>
    <property type="molecule type" value="Genomic_DNA"/>
</dbReference>
<dbReference type="AlphaFoldDB" id="A0AAV4JMB3"/>
<evidence type="ECO:0000313" key="1">
    <source>
        <dbReference type="EMBL" id="GFS22895.1"/>
    </source>
</evidence>
<evidence type="ECO:0000313" key="2">
    <source>
        <dbReference type="Proteomes" id="UP000762676"/>
    </source>
</evidence>
<sequence>MLQEVYALLEQQLVIDGGSLFDRLAWRRGSTLEKICSMCIGCRGIDCSDKSGMSLEDEEVYLCSSLKVGLCWLFFVYEQRKVLVSEQNPVRHVDGHSPVRHVDEHKPVRNVDEHNPVRHVDEHNPVRNVDEHNSVRHVDAHNPVRHVDEHNPVRNVDEHNPVRYVDEHNPVRNVD</sequence>
<dbReference type="Proteomes" id="UP000762676">
    <property type="component" value="Unassembled WGS sequence"/>
</dbReference>
<reference evidence="1 2" key="1">
    <citation type="journal article" date="2021" name="Elife">
        <title>Chloroplast acquisition without the gene transfer in kleptoplastic sea slugs, Plakobranchus ocellatus.</title>
        <authorList>
            <person name="Maeda T."/>
            <person name="Takahashi S."/>
            <person name="Yoshida T."/>
            <person name="Shimamura S."/>
            <person name="Takaki Y."/>
            <person name="Nagai Y."/>
            <person name="Toyoda A."/>
            <person name="Suzuki Y."/>
            <person name="Arimoto A."/>
            <person name="Ishii H."/>
            <person name="Satoh N."/>
            <person name="Nishiyama T."/>
            <person name="Hasebe M."/>
            <person name="Maruyama T."/>
            <person name="Minagawa J."/>
            <person name="Obokata J."/>
            <person name="Shigenobu S."/>
        </authorList>
    </citation>
    <scope>NUCLEOTIDE SEQUENCE [LARGE SCALE GENOMIC DNA]</scope>
</reference>
<accession>A0AAV4JMB3</accession>
<keyword evidence="2" id="KW-1185">Reference proteome</keyword>
<proteinExistence type="predicted"/>
<gene>
    <name evidence="1" type="ORF">ElyMa_006963100</name>
</gene>
<protein>
    <submittedName>
        <fullName evidence="1">Involucrin-like</fullName>
    </submittedName>
</protein>
<organism evidence="1 2">
    <name type="scientific">Elysia marginata</name>
    <dbReference type="NCBI Taxonomy" id="1093978"/>
    <lineage>
        <taxon>Eukaryota</taxon>
        <taxon>Metazoa</taxon>
        <taxon>Spiralia</taxon>
        <taxon>Lophotrochozoa</taxon>
        <taxon>Mollusca</taxon>
        <taxon>Gastropoda</taxon>
        <taxon>Heterobranchia</taxon>
        <taxon>Euthyneura</taxon>
        <taxon>Panpulmonata</taxon>
        <taxon>Sacoglossa</taxon>
        <taxon>Placobranchoidea</taxon>
        <taxon>Plakobranchidae</taxon>
        <taxon>Elysia</taxon>
    </lineage>
</organism>
<name>A0AAV4JMB3_9GAST</name>
<comment type="caution">
    <text evidence="1">The sequence shown here is derived from an EMBL/GenBank/DDBJ whole genome shotgun (WGS) entry which is preliminary data.</text>
</comment>